<dbReference type="Proteomes" id="UP000270094">
    <property type="component" value="Unassembled WGS sequence"/>
</dbReference>
<name>A0A3P7LV58_STRVU</name>
<feature type="non-terminal residue" evidence="1">
    <location>
        <position position="212"/>
    </location>
</feature>
<accession>A0A3P7LV58</accession>
<protein>
    <submittedName>
        <fullName evidence="1">Uncharacterized protein</fullName>
    </submittedName>
</protein>
<sequence>MLPAINKDLNKELIDGYTNTRKLWTVTPVKGHLHSSGSRISITSQPLWELLNPRLHIRLTFPNCSICNCLPNQNQPHMSFNLETIKLEPAPKPSFLINATYDAIKQFMSIYKTPAISQIKKVTELDVLIGTLRPEVQQSYQAYKAEALLIKLTQDERLQEIAEKAHFTMVHLGALKQSKTIGINEHKKRIEMIFSEFSDFMVQAVTDEMANT</sequence>
<evidence type="ECO:0000313" key="1">
    <source>
        <dbReference type="EMBL" id="VDM82972.1"/>
    </source>
</evidence>
<evidence type="ECO:0000313" key="2">
    <source>
        <dbReference type="Proteomes" id="UP000270094"/>
    </source>
</evidence>
<dbReference type="AlphaFoldDB" id="A0A3P7LV58"/>
<keyword evidence="2" id="KW-1185">Reference proteome</keyword>
<dbReference type="EMBL" id="UYYB01120349">
    <property type="protein sequence ID" value="VDM82972.1"/>
    <property type="molecule type" value="Genomic_DNA"/>
</dbReference>
<proteinExistence type="predicted"/>
<organism evidence="1 2">
    <name type="scientific">Strongylus vulgaris</name>
    <name type="common">Blood worm</name>
    <dbReference type="NCBI Taxonomy" id="40348"/>
    <lineage>
        <taxon>Eukaryota</taxon>
        <taxon>Metazoa</taxon>
        <taxon>Ecdysozoa</taxon>
        <taxon>Nematoda</taxon>
        <taxon>Chromadorea</taxon>
        <taxon>Rhabditida</taxon>
        <taxon>Rhabditina</taxon>
        <taxon>Rhabditomorpha</taxon>
        <taxon>Strongyloidea</taxon>
        <taxon>Strongylidae</taxon>
        <taxon>Strongylus</taxon>
    </lineage>
</organism>
<dbReference type="OrthoDB" id="5847608at2759"/>
<gene>
    <name evidence="1" type="ORF">SVUK_LOCUS17970</name>
</gene>
<reference evidence="1 2" key="1">
    <citation type="submission" date="2018-11" db="EMBL/GenBank/DDBJ databases">
        <authorList>
            <consortium name="Pathogen Informatics"/>
        </authorList>
    </citation>
    <scope>NUCLEOTIDE SEQUENCE [LARGE SCALE GENOMIC DNA]</scope>
</reference>